<sequence length="104" mass="10905">MTYSRTLFAAAALMGLAAGSALAEPLTVNSQGENFAVTYDRAYTGNVVGGGAVQVENRGQNLRIVHQDPNFTRHSAGIPVFEGGSEGNVVYLPQVDGHTNLAAR</sequence>
<dbReference type="RefSeq" id="WP_120009358.1">
    <property type="nucleotide sequence ID" value="NZ_JALBUU010000004.1"/>
</dbReference>
<keyword evidence="3" id="KW-1185">Reference proteome</keyword>
<gene>
    <name evidence="2" type="ORF">MON41_07805</name>
</gene>
<proteinExistence type="predicted"/>
<evidence type="ECO:0000256" key="1">
    <source>
        <dbReference type="SAM" id="SignalP"/>
    </source>
</evidence>
<organism evidence="2 3">
    <name type="scientific">Teichococcus vastitatis</name>
    <dbReference type="NCBI Taxonomy" id="2307076"/>
    <lineage>
        <taxon>Bacteria</taxon>
        <taxon>Pseudomonadati</taxon>
        <taxon>Pseudomonadota</taxon>
        <taxon>Alphaproteobacteria</taxon>
        <taxon>Acetobacterales</taxon>
        <taxon>Roseomonadaceae</taxon>
        <taxon>Roseomonas</taxon>
    </lineage>
</organism>
<comment type="caution">
    <text evidence="2">The sequence shown here is derived from an EMBL/GenBank/DDBJ whole genome shotgun (WGS) entry which is preliminary data.</text>
</comment>
<reference evidence="2 3" key="1">
    <citation type="submission" date="2022-03" db="EMBL/GenBank/DDBJ databases">
        <title>Complete genome analysis of Roseomonas KG 17.1 : a prolific producer of plant growth promoters.</title>
        <authorList>
            <person name="Saadouli I."/>
            <person name="Najjari A."/>
            <person name="Mosbah A."/>
            <person name="Ouzari H.I."/>
        </authorList>
    </citation>
    <scope>NUCLEOTIDE SEQUENCE [LARGE SCALE GENOMIC DNA]</scope>
    <source>
        <strain evidence="2 3">KG17-1</strain>
    </source>
</reference>
<evidence type="ECO:0000313" key="2">
    <source>
        <dbReference type="EMBL" id="MCI0753661.1"/>
    </source>
</evidence>
<protein>
    <submittedName>
        <fullName evidence="2">Uncharacterized protein</fullName>
    </submittedName>
</protein>
<dbReference type="Proteomes" id="UP001201985">
    <property type="component" value="Unassembled WGS sequence"/>
</dbReference>
<feature type="chain" id="PRO_5045169357" evidence="1">
    <location>
        <begin position="24"/>
        <end position="104"/>
    </location>
</feature>
<accession>A0ABS9W2Z2</accession>
<feature type="signal peptide" evidence="1">
    <location>
        <begin position="1"/>
        <end position="23"/>
    </location>
</feature>
<name>A0ABS9W2Z2_9PROT</name>
<dbReference type="EMBL" id="JALBUU010000004">
    <property type="protein sequence ID" value="MCI0753661.1"/>
    <property type="molecule type" value="Genomic_DNA"/>
</dbReference>
<evidence type="ECO:0000313" key="3">
    <source>
        <dbReference type="Proteomes" id="UP001201985"/>
    </source>
</evidence>
<keyword evidence="1" id="KW-0732">Signal</keyword>